<reference evidence="2 3" key="1">
    <citation type="submission" date="2015-12" db="EMBL/GenBank/DDBJ databases">
        <title>Dictyostelia acquired genes for synthesis and detection of signals that induce cell-type specialization by lateral gene transfer from prokaryotes.</title>
        <authorList>
            <person name="Gloeckner G."/>
            <person name="Schaap P."/>
        </authorList>
    </citation>
    <scope>NUCLEOTIDE SEQUENCE [LARGE SCALE GENOMIC DNA]</scope>
    <source>
        <strain evidence="2 3">TK</strain>
    </source>
</reference>
<organism evidence="2 3">
    <name type="scientific">Tieghemostelium lacteum</name>
    <name type="common">Slime mold</name>
    <name type="synonym">Dictyostelium lacteum</name>
    <dbReference type="NCBI Taxonomy" id="361077"/>
    <lineage>
        <taxon>Eukaryota</taxon>
        <taxon>Amoebozoa</taxon>
        <taxon>Evosea</taxon>
        <taxon>Eumycetozoa</taxon>
        <taxon>Dictyostelia</taxon>
        <taxon>Dictyosteliales</taxon>
        <taxon>Raperosteliaceae</taxon>
        <taxon>Tieghemostelium</taxon>
    </lineage>
</organism>
<feature type="region of interest" description="Disordered" evidence="1">
    <location>
        <begin position="1"/>
        <end position="21"/>
    </location>
</feature>
<evidence type="ECO:0000256" key="1">
    <source>
        <dbReference type="SAM" id="MobiDB-lite"/>
    </source>
</evidence>
<protein>
    <submittedName>
        <fullName evidence="2">Uncharacterized protein</fullName>
    </submittedName>
</protein>
<name>A0A152A7R4_TIELA</name>
<comment type="caution">
    <text evidence="2">The sequence shown here is derived from an EMBL/GenBank/DDBJ whole genome shotgun (WGS) entry which is preliminary data.</text>
</comment>
<dbReference type="AlphaFoldDB" id="A0A152A7R4"/>
<gene>
    <name evidence="2" type="ORF">DLAC_01058</name>
</gene>
<evidence type="ECO:0000313" key="2">
    <source>
        <dbReference type="EMBL" id="KYR02234.1"/>
    </source>
</evidence>
<keyword evidence="3" id="KW-1185">Reference proteome</keyword>
<sequence length="159" mass="16919">MVLGHGGGSGGAEESNEEEELYGGIPEGKFVGTIVDACNSSITSEFAVMIYDSLISTVNFGFDDFDQIVNSKFLVNGNQFQYNGGHLCAVFNFVENTDTLTLVFSKTPTESCPTQGACTTYTATLTHSDSLIEVGHESSSNVLLPVISLIIASLISLLF</sequence>
<dbReference type="Proteomes" id="UP000076078">
    <property type="component" value="Unassembled WGS sequence"/>
</dbReference>
<dbReference type="InParanoid" id="A0A152A7R4"/>
<evidence type="ECO:0000313" key="3">
    <source>
        <dbReference type="Proteomes" id="UP000076078"/>
    </source>
</evidence>
<proteinExistence type="predicted"/>
<feature type="compositionally biased region" description="Gly residues" evidence="1">
    <location>
        <begin position="1"/>
        <end position="11"/>
    </location>
</feature>
<accession>A0A152A7R4</accession>
<dbReference type="EMBL" id="LODT01000004">
    <property type="protein sequence ID" value="KYR02234.1"/>
    <property type="molecule type" value="Genomic_DNA"/>
</dbReference>